<dbReference type="Proteomes" id="UP000316921">
    <property type="component" value="Chromosome"/>
</dbReference>
<gene>
    <name evidence="4" type="ORF">Pla133_45770</name>
</gene>
<evidence type="ECO:0000259" key="3">
    <source>
        <dbReference type="Pfam" id="PF03781"/>
    </source>
</evidence>
<evidence type="ECO:0000313" key="4">
    <source>
        <dbReference type="EMBL" id="QDU69457.1"/>
    </source>
</evidence>
<feature type="signal peptide" evidence="2">
    <location>
        <begin position="1"/>
        <end position="21"/>
    </location>
</feature>
<reference evidence="4 5" key="1">
    <citation type="submission" date="2019-02" db="EMBL/GenBank/DDBJ databases">
        <title>Deep-cultivation of Planctomycetes and their phenomic and genomic characterization uncovers novel biology.</title>
        <authorList>
            <person name="Wiegand S."/>
            <person name="Jogler M."/>
            <person name="Boedeker C."/>
            <person name="Pinto D."/>
            <person name="Vollmers J."/>
            <person name="Rivas-Marin E."/>
            <person name="Kohn T."/>
            <person name="Peeters S.H."/>
            <person name="Heuer A."/>
            <person name="Rast P."/>
            <person name="Oberbeckmann S."/>
            <person name="Bunk B."/>
            <person name="Jeske O."/>
            <person name="Meyerdierks A."/>
            <person name="Storesund J.E."/>
            <person name="Kallscheuer N."/>
            <person name="Luecker S."/>
            <person name="Lage O.M."/>
            <person name="Pohl T."/>
            <person name="Merkel B.J."/>
            <person name="Hornburger P."/>
            <person name="Mueller R.-W."/>
            <person name="Bruemmer F."/>
            <person name="Labrenz M."/>
            <person name="Spormann A.M."/>
            <person name="Op den Camp H."/>
            <person name="Overmann J."/>
            <person name="Amann R."/>
            <person name="Jetten M.S.M."/>
            <person name="Mascher T."/>
            <person name="Medema M.H."/>
            <person name="Devos D.P."/>
            <person name="Kaster A.-K."/>
            <person name="Ovreas L."/>
            <person name="Rohde M."/>
            <person name="Galperin M.Y."/>
            <person name="Jogler C."/>
        </authorList>
    </citation>
    <scope>NUCLEOTIDE SEQUENCE [LARGE SCALE GENOMIC DNA]</scope>
    <source>
        <strain evidence="4 5">Pla133</strain>
    </source>
</reference>
<dbReference type="InterPro" id="IPR005532">
    <property type="entry name" value="SUMF_dom"/>
</dbReference>
<dbReference type="Gene3D" id="3.90.1580.10">
    <property type="entry name" value="paralog of FGE (formylglycine-generating enzyme)"/>
    <property type="match status" value="1"/>
</dbReference>
<feature type="domain" description="Sulfatase-modifying factor enzyme-like" evidence="3">
    <location>
        <begin position="216"/>
        <end position="371"/>
    </location>
</feature>
<evidence type="ECO:0000313" key="5">
    <source>
        <dbReference type="Proteomes" id="UP000316921"/>
    </source>
</evidence>
<evidence type="ECO:0000256" key="2">
    <source>
        <dbReference type="SAM" id="SignalP"/>
    </source>
</evidence>
<dbReference type="KEGG" id="pbap:Pla133_45770"/>
<feature type="compositionally biased region" description="Basic and acidic residues" evidence="1">
    <location>
        <begin position="194"/>
        <end position="204"/>
    </location>
</feature>
<feature type="region of interest" description="Disordered" evidence="1">
    <location>
        <begin position="184"/>
        <end position="208"/>
    </location>
</feature>
<dbReference type="Pfam" id="PF03781">
    <property type="entry name" value="FGE-sulfatase"/>
    <property type="match status" value="1"/>
</dbReference>
<name>A0A518BR55_9BACT</name>
<dbReference type="EMBL" id="CP036287">
    <property type="protein sequence ID" value="QDU69457.1"/>
    <property type="molecule type" value="Genomic_DNA"/>
</dbReference>
<keyword evidence="5" id="KW-1185">Reference proteome</keyword>
<organism evidence="4 5">
    <name type="scientific">Engelhardtia mirabilis</name>
    <dbReference type="NCBI Taxonomy" id="2528011"/>
    <lineage>
        <taxon>Bacteria</taxon>
        <taxon>Pseudomonadati</taxon>
        <taxon>Planctomycetota</taxon>
        <taxon>Planctomycetia</taxon>
        <taxon>Planctomycetia incertae sedis</taxon>
        <taxon>Engelhardtia</taxon>
    </lineage>
</organism>
<dbReference type="InterPro" id="IPR016187">
    <property type="entry name" value="CTDL_fold"/>
</dbReference>
<feature type="chain" id="PRO_5022057511" evidence="2">
    <location>
        <begin position="22"/>
        <end position="464"/>
    </location>
</feature>
<evidence type="ECO:0000256" key="1">
    <source>
        <dbReference type="SAM" id="MobiDB-lite"/>
    </source>
</evidence>
<protein>
    <submittedName>
        <fullName evidence="4">Formylglycine-generating sulfatase enzyme</fullName>
    </submittedName>
</protein>
<dbReference type="AlphaFoldDB" id="A0A518BR55"/>
<sequence length="464" mass="49485" precursor="true">MNAGRALIGLSLAVGATGAPAGADVSVSAVGLVPATQPGDSDRVELELRWTDAFRNARNHDAVWLVLRSGRAAPDRPLLLAPGGHEVEGGGELIVAEDGVGAFLQLAGEGRGDFDFELSLRLAGESDELPTVWAMEMVRVPAGPFELGDDAPEARALGAFYAADGESGAAGPFTVESEAALPVGTGAGALTSDPGDRPQYRGDGEGPIPAAFPKGTRAFYVMERELTQGTYARFLNALPQALRERRRPDRLPAEAEDRETASIVEVEGVFVARAPARPCNFVTWDDSCALFDFLGLRPMTELEFEKAARGPHRSVALDFPWGTDSVEGLRRRVERTRDLTAVDADGEGRREALGLSYWSVWDLSGSLWERVVSAGHPVGRSFRGTHGDGLLDPVTGDATNPDWPKGTTSAPGIGFRGGAEYFTAPSLTNPYSPVAVRTYASYDGAQRYKTYSARACRTAPPERP</sequence>
<accession>A0A518BR55</accession>
<dbReference type="InterPro" id="IPR042095">
    <property type="entry name" value="SUMF_sf"/>
</dbReference>
<dbReference type="SUPFAM" id="SSF56436">
    <property type="entry name" value="C-type lectin-like"/>
    <property type="match status" value="1"/>
</dbReference>
<keyword evidence="2" id="KW-0732">Signal</keyword>
<dbReference type="RefSeq" id="WP_145069366.1">
    <property type="nucleotide sequence ID" value="NZ_CP036287.1"/>
</dbReference>
<proteinExistence type="predicted"/>